<keyword evidence="1" id="KW-0472">Membrane</keyword>
<comment type="caution">
    <text evidence="2">The sequence shown here is derived from an EMBL/GenBank/DDBJ whole genome shotgun (WGS) entry which is preliminary data.</text>
</comment>
<organism evidence="2">
    <name type="scientific">marine sediment metagenome</name>
    <dbReference type="NCBI Taxonomy" id="412755"/>
    <lineage>
        <taxon>unclassified sequences</taxon>
        <taxon>metagenomes</taxon>
        <taxon>ecological metagenomes</taxon>
    </lineage>
</organism>
<feature type="transmembrane region" description="Helical" evidence="1">
    <location>
        <begin position="136"/>
        <end position="160"/>
    </location>
</feature>
<protein>
    <submittedName>
        <fullName evidence="2">Uncharacterized protein</fullName>
    </submittedName>
</protein>
<accession>A0A0F9RIF5</accession>
<sequence>MKFVQLKKGDLPDMLIFLTTVFILAIGLFILAFVIPTISDGLAVAGLNDSAEGASAIAQMSNIGTNTIQRGFFLIFVGLIMSTMITSFFARTHPVFLFLYIIFLAITIFLATYLGNAYETLSNISIFADTLASQSLINLVMQNIVKISLGVGALSMVILFSKFVSGRGRQDI</sequence>
<reference evidence="2" key="1">
    <citation type="journal article" date="2015" name="Nature">
        <title>Complex archaea that bridge the gap between prokaryotes and eukaryotes.</title>
        <authorList>
            <person name="Spang A."/>
            <person name="Saw J.H."/>
            <person name="Jorgensen S.L."/>
            <person name="Zaremba-Niedzwiedzka K."/>
            <person name="Martijn J."/>
            <person name="Lind A.E."/>
            <person name="van Eijk R."/>
            <person name="Schleper C."/>
            <person name="Guy L."/>
            <person name="Ettema T.J."/>
        </authorList>
    </citation>
    <scope>NUCLEOTIDE SEQUENCE</scope>
</reference>
<evidence type="ECO:0000313" key="2">
    <source>
        <dbReference type="EMBL" id="KKN17073.1"/>
    </source>
</evidence>
<feature type="transmembrane region" description="Helical" evidence="1">
    <location>
        <begin position="12"/>
        <end position="35"/>
    </location>
</feature>
<feature type="transmembrane region" description="Helical" evidence="1">
    <location>
        <begin position="97"/>
        <end position="116"/>
    </location>
</feature>
<keyword evidence="1" id="KW-0812">Transmembrane</keyword>
<name>A0A0F9RIF5_9ZZZZ</name>
<evidence type="ECO:0000256" key="1">
    <source>
        <dbReference type="SAM" id="Phobius"/>
    </source>
</evidence>
<proteinExistence type="predicted"/>
<gene>
    <name evidence="2" type="ORF">LCGC14_0969510</name>
</gene>
<dbReference type="AlphaFoldDB" id="A0A0F9RIF5"/>
<dbReference type="EMBL" id="LAZR01003559">
    <property type="protein sequence ID" value="KKN17073.1"/>
    <property type="molecule type" value="Genomic_DNA"/>
</dbReference>
<feature type="transmembrane region" description="Helical" evidence="1">
    <location>
        <begin position="71"/>
        <end position="90"/>
    </location>
</feature>
<keyword evidence="1" id="KW-1133">Transmembrane helix</keyword>